<sequence length="59" mass="6512">MAQEPDFCLNLTDGDVSHTPTPAELQKGYTQADAISKLTVLELFAKEVVKNVEDGEFEK</sequence>
<evidence type="ECO:0000313" key="2">
    <source>
        <dbReference type="Proteomes" id="UP000664534"/>
    </source>
</evidence>
<dbReference type="AlphaFoldDB" id="A0A8H3J7M8"/>
<comment type="caution">
    <text evidence="1">The sequence shown here is derived from an EMBL/GenBank/DDBJ whole genome shotgun (WGS) entry which is preliminary data.</text>
</comment>
<proteinExistence type="predicted"/>
<keyword evidence="2" id="KW-1185">Reference proteome</keyword>
<evidence type="ECO:0000313" key="1">
    <source>
        <dbReference type="EMBL" id="CAF9942132.1"/>
    </source>
</evidence>
<organism evidence="1 2">
    <name type="scientific">Imshaugia aleurites</name>
    <dbReference type="NCBI Taxonomy" id="172621"/>
    <lineage>
        <taxon>Eukaryota</taxon>
        <taxon>Fungi</taxon>
        <taxon>Dikarya</taxon>
        <taxon>Ascomycota</taxon>
        <taxon>Pezizomycotina</taxon>
        <taxon>Lecanoromycetes</taxon>
        <taxon>OSLEUM clade</taxon>
        <taxon>Lecanoromycetidae</taxon>
        <taxon>Lecanorales</taxon>
        <taxon>Lecanorineae</taxon>
        <taxon>Parmeliaceae</taxon>
        <taxon>Imshaugia</taxon>
    </lineage>
</organism>
<gene>
    <name evidence="1" type="ORF">IMSHALPRED_003220</name>
</gene>
<feature type="non-terminal residue" evidence="1">
    <location>
        <position position="59"/>
    </location>
</feature>
<name>A0A8H3J7M8_9LECA</name>
<reference evidence="1" key="1">
    <citation type="submission" date="2021-03" db="EMBL/GenBank/DDBJ databases">
        <authorList>
            <person name="Tagirdzhanova G."/>
        </authorList>
    </citation>
    <scope>NUCLEOTIDE SEQUENCE</scope>
</reference>
<accession>A0A8H3J7M8</accession>
<protein>
    <submittedName>
        <fullName evidence="1">Uncharacterized protein</fullName>
    </submittedName>
</protein>
<dbReference type="EMBL" id="CAJPDT010000169">
    <property type="protein sequence ID" value="CAF9942132.1"/>
    <property type="molecule type" value="Genomic_DNA"/>
</dbReference>
<dbReference type="Proteomes" id="UP000664534">
    <property type="component" value="Unassembled WGS sequence"/>
</dbReference>